<name>A0ABS7NC50_9RHOB</name>
<dbReference type="EMBL" id="JAHVJA010000002">
    <property type="protein sequence ID" value="MBY6138778.1"/>
    <property type="molecule type" value="Genomic_DNA"/>
</dbReference>
<dbReference type="SUPFAM" id="SSF53474">
    <property type="entry name" value="alpha/beta-Hydrolases"/>
    <property type="match status" value="1"/>
</dbReference>
<dbReference type="InterPro" id="IPR000073">
    <property type="entry name" value="AB_hydrolase_1"/>
</dbReference>
<gene>
    <name evidence="2" type="ORF">KUV26_04950</name>
</gene>
<dbReference type="PANTHER" id="PTHR43798:SF29">
    <property type="entry name" value="AB HYDROLASE-1 DOMAIN-CONTAINING PROTEIN"/>
    <property type="match status" value="1"/>
</dbReference>
<sequence>MPYDQQPCREPLVLLPGMMCDGRIFYAQVRTFSGSMPVMVLPLAGGDTVEKIAARMLNHLPPRFALAGLSMGGILAMELVRRAPERISRLCIMGASPLAETPDQAAGREPQIVAARAGRLEDVLRETLPMEALAPGPLRLEVHKLFCRMGMELGPEMYVAQARALQRRPDQQAVMRRVQVPTLVLGGEHDTLVPASKLDLLAQLIPGAQLKILPETGHFPVLEQPDAVNRALLHWLAEPAAAPEAPPAVCAQG</sequence>
<dbReference type="InterPro" id="IPR029058">
    <property type="entry name" value="AB_hydrolase_fold"/>
</dbReference>
<dbReference type="PRINTS" id="PR00111">
    <property type="entry name" value="ABHYDROLASE"/>
</dbReference>
<organism evidence="2 3">
    <name type="scientific">Leisingera daeponensis</name>
    <dbReference type="NCBI Taxonomy" id="405746"/>
    <lineage>
        <taxon>Bacteria</taxon>
        <taxon>Pseudomonadati</taxon>
        <taxon>Pseudomonadota</taxon>
        <taxon>Alphaproteobacteria</taxon>
        <taxon>Rhodobacterales</taxon>
        <taxon>Roseobacteraceae</taxon>
        <taxon>Leisingera</taxon>
    </lineage>
</organism>
<evidence type="ECO:0000259" key="1">
    <source>
        <dbReference type="Pfam" id="PF00561"/>
    </source>
</evidence>
<evidence type="ECO:0000313" key="2">
    <source>
        <dbReference type="EMBL" id="MBY6138778.1"/>
    </source>
</evidence>
<dbReference type="RefSeq" id="WP_222503198.1">
    <property type="nucleotide sequence ID" value="NZ_JAHVJA010000002.1"/>
</dbReference>
<comment type="caution">
    <text evidence="2">The sequence shown here is derived from an EMBL/GenBank/DDBJ whole genome shotgun (WGS) entry which is preliminary data.</text>
</comment>
<dbReference type="PANTHER" id="PTHR43798">
    <property type="entry name" value="MONOACYLGLYCEROL LIPASE"/>
    <property type="match status" value="1"/>
</dbReference>
<proteinExistence type="predicted"/>
<dbReference type="Proteomes" id="UP000766629">
    <property type="component" value="Unassembled WGS sequence"/>
</dbReference>
<dbReference type="GO" id="GO:0016787">
    <property type="term" value="F:hydrolase activity"/>
    <property type="evidence" value="ECO:0007669"/>
    <property type="project" value="UniProtKB-KW"/>
</dbReference>
<protein>
    <submittedName>
        <fullName evidence="2">Alpha/beta hydrolase</fullName>
    </submittedName>
</protein>
<dbReference type="Gene3D" id="3.40.50.1820">
    <property type="entry name" value="alpha/beta hydrolase"/>
    <property type="match status" value="1"/>
</dbReference>
<feature type="domain" description="AB hydrolase-1" evidence="1">
    <location>
        <begin position="51"/>
        <end position="224"/>
    </location>
</feature>
<keyword evidence="3" id="KW-1185">Reference proteome</keyword>
<dbReference type="InterPro" id="IPR050266">
    <property type="entry name" value="AB_hydrolase_sf"/>
</dbReference>
<reference evidence="2 3" key="1">
    <citation type="submission" date="2021-06" db="EMBL/GenBank/DDBJ databases">
        <title>50 bacteria genomes isolated from Dapeng, Shenzhen, China.</title>
        <authorList>
            <person name="Zheng W."/>
            <person name="Yu S."/>
            <person name="Huang Y."/>
        </authorList>
    </citation>
    <scope>NUCLEOTIDE SEQUENCE [LARGE SCALE GENOMIC DNA]</scope>
    <source>
        <strain evidence="2 3">DP1N14-2</strain>
    </source>
</reference>
<accession>A0ABS7NC50</accession>
<dbReference type="Pfam" id="PF00561">
    <property type="entry name" value="Abhydrolase_1"/>
    <property type="match status" value="1"/>
</dbReference>
<evidence type="ECO:0000313" key="3">
    <source>
        <dbReference type="Proteomes" id="UP000766629"/>
    </source>
</evidence>
<keyword evidence="2" id="KW-0378">Hydrolase</keyword>